<evidence type="ECO:0000256" key="3">
    <source>
        <dbReference type="ARBA" id="ARBA00022729"/>
    </source>
</evidence>
<dbReference type="GO" id="GO:1904680">
    <property type="term" value="F:peptide transmembrane transporter activity"/>
    <property type="evidence" value="ECO:0007669"/>
    <property type="project" value="TreeGrafter"/>
</dbReference>
<gene>
    <name evidence="6" type="primary">livK2</name>
    <name evidence="6" type="ORF">AArcS_1880</name>
</gene>
<reference evidence="6" key="1">
    <citation type="submission" date="2020-11" db="EMBL/GenBank/DDBJ databases">
        <title>Carbohydrate-dependent, anaerobic sulfur respiration: A novel catabolism in halophilic archaea.</title>
        <authorList>
            <person name="Sorokin D.Y."/>
            <person name="Messina E."/>
            <person name="Smedile F."/>
            <person name="La Cono V."/>
            <person name="Hallsworth J.E."/>
            <person name="Yakimov M.M."/>
        </authorList>
    </citation>
    <scope>NUCLEOTIDE SEQUENCE</scope>
    <source>
        <strain evidence="6">AArc-S</strain>
    </source>
</reference>
<dbReference type="PANTHER" id="PTHR30290">
    <property type="entry name" value="PERIPLASMIC BINDING COMPONENT OF ABC TRANSPORTER"/>
    <property type="match status" value="1"/>
</dbReference>
<dbReference type="KEGG" id="hara:AArcS_1880"/>
<dbReference type="PIRSF" id="PIRSF002741">
    <property type="entry name" value="MppA"/>
    <property type="match status" value="1"/>
</dbReference>
<keyword evidence="3" id="KW-0732">Signal</keyword>
<proteinExistence type="inferred from homology"/>
<keyword evidence="7" id="KW-1185">Reference proteome</keyword>
<sequence>MDRIQSDGPYINRRQWLSMLGVGGAAALAGCTGGGDDDEDPGAENGGDDDAGVDPDAEIPDVSGQYDDVQASGFDTLNPITNTEDGAGTAIGYALDMGYTFNPDNELVPLLYDVTTDDGGETWTIDIREGLEFSDPYGEFTADDFVFYVEEIHQAEWAPSANSPDWEGVEVEEVGDYEVECTLENPNLLWPETFNPLEYPIPRDLIEPYVEDEDAEGLQEDTELIELEFTGNMGAFTLDEWVRDGGTSYTRNDEYYLRDVAEEDDDYRLFAEAPYFETLELQIIEEESSRISSLETGAVDHVTLPPDRGEQFMDDDDTRVVLADTPFNNILSVNQRDNGWTAGPGNLFQVKEFRQALAAAIDKPQLIEGVYRGFHDEHYTWQPEFSEWFPGTDELTLWGHPEDGVYGDEARDLAEQALDQIDEDYTYDGDTLLTPDGDQVELQLYYNAASETQELAAGFFEQEFEEHLGFTLELNSIDGTRFSEEYWDGSDIAEPGTTVEHDGREFTWDAPNPSNPGPREYTSNEAWDFGTIFGLNTYPRNPLTNDAFFDGPGNFYNPVGYYPEFDAEGLFDEARSAEDRDELQEVFNELFVNLNEEQPYIMLTFGVDIEGYNPDLVGPIGDFANGYDFPTWYFDE</sequence>
<organism evidence="6 7">
    <name type="scientific">Natranaeroarchaeum sulfidigenes</name>
    <dbReference type="NCBI Taxonomy" id="2784880"/>
    <lineage>
        <taxon>Archaea</taxon>
        <taxon>Methanobacteriati</taxon>
        <taxon>Methanobacteriota</taxon>
        <taxon>Stenosarchaea group</taxon>
        <taxon>Halobacteria</taxon>
        <taxon>Halobacteriales</taxon>
        <taxon>Natronoarchaeaceae</taxon>
        <taxon>Natranaeroarchaeum</taxon>
    </lineage>
</organism>
<feature type="region of interest" description="Disordered" evidence="4">
    <location>
        <begin position="28"/>
        <end position="64"/>
    </location>
</feature>
<protein>
    <submittedName>
        <fullName evidence="6">ABC-type branched-chain amino acid transport system, periplasmic component</fullName>
    </submittedName>
</protein>
<evidence type="ECO:0000256" key="1">
    <source>
        <dbReference type="ARBA" id="ARBA00005695"/>
    </source>
</evidence>
<dbReference type="Proteomes" id="UP000663586">
    <property type="component" value="Chromosome"/>
</dbReference>
<dbReference type="CDD" id="cd00995">
    <property type="entry name" value="PBP2_NikA_DppA_OppA_like"/>
    <property type="match status" value="1"/>
</dbReference>
<dbReference type="Gene3D" id="3.10.105.10">
    <property type="entry name" value="Dipeptide-binding Protein, Domain 3"/>
    <property type="match status" value="1"/>
</dbReference>
<dbReference type="SUPFAM" id="SSF53850">
    <property type="entry name" value="Periplasmic binding protein-like II"/>
    <property type="match status" value="1"/>
</dbReference>
<dbReference type="InterPro" id="IPR030678">
    <property type="entry name" value="Peptide/Ni-bd"/>
</dbReference>
<evidence type="ECO:0000256" key="4">
    <source>
        <dbReference type="SAM" id="MobiDB-lite"/>
    </source>
</evidence>
<dbReference type="PROSITE" id="PS51257">
    <property type="entry name" value="PROKAR_LIPOPROTEIN"/>
    <property type="match status" value="1"/>
</dbReference>
<dbReference type="AlphaFoldDB" id="A0A897MRF0"/>
<dbReference type="InterPro" id="IPR039424">
    <property type="entry name" value="SBP_5"/>
</dbReference>
<dbReference type="GO" id="GO:0042597">
    <property type="term" value="C:periplasmic space"/>
    <property type="evidence" value="ECO:0007669"/>
    <property type="project" value="UniProtKB-ARBA"/>
</dbReference>
<dbReference type="Gene3D" id="3.90.76.10">
    <property type="entry name" value="Dipeptide-binding Protein, Domain 1"/>
    <property type="match status" value="1"/>
</dbReference>
<evidence type="ECO:0000256" key="2">
    <source>
        <dbReference type="ARBA" id="ARBA00022448"/>
    </source>
</evidence>
<feature type="compositionally biased region" description="Acidic residues" evidence="4">
    <location>
        <begin position="35"/>
        <end position="59"/>
    </location>
</feature>
<accession>A0A897MRF0</accession>
<dbReference type="PANTHER" id="PTHR30290:SF9">
    <property type="entry name" value="OLIGOPEPTIDE-BINDING PROTEIN APPA"/>
    <property type="match status" value="1"/>
</dbReference>
<feature type="domain" description="Solute-binding protein family 5" evidence="5">
    <location>
        <begin position="107"/>
        <end position="486"/>
    </location>
</feature>
<keyword evidence="2" id="KW-0813">Transport</keyword>
<dbReference type="EMBL" id="CP064786">
    <property type="protein sequence ID" value="QSG03087.1"/>
    <property type="molecule type" value="Genomic_DNA"/>
</dbReference>
<dbReference type="Pfam" id="PF00496">
    <property type="entry name" value="SBP_bac_5"/>
    <property type="match status" value="1"/>
</dbReference>
<evidence type="ECO:0000259" key="5">
    <source>
        <dbReference type="Pfam" id="PF00496"/>
    </source>
</evidence>
<name>A0A897MRF0_9EURY</name>
<comment type="similarity">
    <text evidence="1">Belongs to the bacterial solute-binding protein 5 family.</text>
</comment>
<dbReference type="GO" id="GO:0043190">
    <property type="term" value="C:ATP-binding cassette (ABC) transporter complex"/>
    <property type="evidence" value="ECO:0007669"/>
    <property type="project" value="InterPro"/>
</dbReference>
<dbReference type="GO" id="GO:0015833">
    <property type="term" value="P:peptide transport"/>
    <property type="evidence" value="ECO:0007669"/>
    <property type="project" value="TreeGrafter"/>
</dbReference>
<evidence type="ECO:0000313" key="6">
    <source>
        <dbReference type="EMBL" id="QSG03087.1"/>
    </source>
</evidence>
<dbReference type="Gene3D" id="3.40.190.10">
    <property type="entry name" value="Periplasmic binding protein-like II"/>
    <property type="match status" value="1"/>
</dbReference>
<evidence type="ECO:0000313" key="7">
    <source>
        <dbReference type="Proteomes" id="UP000663586"/>
    </source>
</evidence>
<dbReference type="InterPro" id="IPR000914">
    <property type="entry name" value="SBP_5_dom"/>
</dbReference>